<evidence type="ECO:0000313" key="3">
    <source>
        <dbReference type="EMBL" id="MBD6619055.1"/>
    </source>
</evidence>
<dbReference type="RefSeq" id="WP_191760253.1">
    <property type="nucleotide sequence ID" value="NZ_VJXY01000035.1"/>
</dbReference>
<protein>
    <submittedName>
        <fullName evidence="3">Type II toxin-antitoxin system RelE/ParE family toxin</fullName>
    </submittedName>
</protein>
<dbReference type="PANTHER" id="PTHR33755">
    <property type="entry name" value="TOXIN PARE1-RELATED"/>
    <property type="match status" value="1"/>
</dbReference>
<evidence type="ECO:0000256" key="2">
    <source>
        <dbReference type="ARBA" id="ARBA00022649"/>
    </source>
</evidence>
<sequence length="99" mass="11478">MSRYVINILASRDINEIADYFAETNLEAGERFFSEFKRKCQQLVAFPNSGKSYAEIRPDLRGLPLESYIVFYKLLNDGIEILRVVSGRRNFSSLFEESN</sequence>
<gene>
    <name evidence="3" type="ORF">FNW02_25335</name>
</gene>
<evidence type="ECO:0000256" key="1">
    <source>
        <dbReference type="ARBA" id="ARBA00006226"/>
    </source>
</evidence>
<dbReference type="InterPro" id="IPR051803">
    <property type="entry name" value="TA_system_RelE-like_toxin"/>
</dbReference>
<evidence type="ECO:0000313" key="4">
    <source>
        <dbReference type="Proteomes" id="UP001165986"/>
    </source>
</evidence>
<dbReference type="PANTHER" id="PTHR33755:SF6">
    <property type="entry name" value="PLASMID STABILIZATION SYSTEM PROTEIN"/>
    <property type="match status" value="1"/>
</dbReference>
<organism evidence="3 4">
    <name type="scientific">Komarekiella delphini-convector SJRDD-AB1</name>
    <dbReference type="NCBI Taxonomy" id="2593771"/>
    <lineage>
        <taxon>Bacteria</taxon>
        <taxon>Bacillati</taxon>
        <taxon>Cyanobacteriota</taxon>
        <taxon>Cyanophyceae</taxon>
        <taxon>Nostocales</taxon>
        <taxon>Nostocaceae</taxon>
        <taxon>Komarekiella</taxon>
        <taxon>Komarekiella delphini-convector</taxon>
    </lineage>
</organism>
<dbReference type="Proteomes" id="UP001165986">
    <property type="component" value="Unassembled WGS sequence"/>
</dbReference>
<dbReference type="AlphaFoldDB" id="A0AA40T1M6"/>
<name>A0AA40T1M6_9NOST</name>
<dbReference type="EMBL" id="VJXY01000035">
    <property type="protein sequence ID" value="MBD6619055.1"/>
    <property type="molecule type" value="Genomic_DNA"/>
</dbReference>
<proteinExistence type="inferred from homology"/>
<dbReference type="Pfam" id="PF05016">
    <property type="entry name" value="ParE_toxin"/>
    <property type="match status" value="1"/>
</dbReference>
<comment type="caution">
    <text evidence="3">The sequence shown here is derived from an EMBL/GenBank/DDBJ whole genome shotgun (WGS) entry which is preliminary data.</text>
</comment>
<dbReference type="InterPro" id="IPR007712">
    <property type="entry name" value="RelE/ParE_toxin"/>
</dbReference>
<accession>A0AA40T1M6</accession>
<dbReference type="Gene3D" id="3.30.2310.20">
    <property type="entry name" value="RelE-like"/>
    <property type="match status" value="1"/>
</dbReference>
<keyword evidence="2" id="KW-1277">Toxin-antitoxin system</keyword>
<dbReference type="InterPro" id="IPR035093">
    <property type="entry name" value="RelE/ParE_toxin_dom_sf"/>
</dbReference>
<keyword evidence="4" id="KW-1185">Reference proteome</keyword>
<comment type="similarity">
    <text evidence="1">Belongs to the RelE toxin family.</text>
</comment>
<reference evidence="3" key="1">
    <citation type="submission" date="2019-07" db="EMBL/GenBank/DDBJ databases">
        <title>Toxilogical consequences of a new and cryptic species of cyanobacteria (Komarekiella delphini-convector) recovered from the epidermis of a bottlenose dolphin and 1500 ft. in the air.</title>
        <authorList>
            <person name="Brown A.O."/>
            <person name="Dvorak P."/>
            <person name="Villanueva C.D."/>
            <person name="Foss A.J."/>
            <person name="Garvey A.D."/>
            <person name="Gibson Q.A."/>
            <person name="Johansen J.R."/>
            <person name="Casamatta D.A."/>
        </authorList>
    </citation>
    <scope>NUCLEOTIDE SEQUENCE</scope>
    <source>
        <strain evidence="3">SJRDD-AB1</strain>
    </source>
</reference>